<gene>
    <name evidence="2" type="ORF">JI741_00145</name>
</gene>
<keyword evidence="1" id="KW-0732">Signal</keyword>
<evidence type="ECO:0008006" key="4">
    <source>
        <dbReference type="Google" id="ProtNLM"/>
    </source>
</evidence>
<dbReference type="Proteomes" id="UP000613030">
    <property type="component" value="Unassembled WGS sequence"/>
</dbReference>
<dbReference type="EMBL" id="JAERRB010000001">
    <property type="protein sequence ID" value="MBL0739598.1"/>
    <property type="molecule type" value="Genomic_DNA"/>
</dbReference>
<dbReference type="RefSeq" id="WP_202006580.1">
    <property type="nucleotide sequence ID" value="NZ_JAERRB010000001.1"/>
</dbReference>
<protein>
    <recommendedName>
        <fullName evidence="4">DUF3575 domain-containing protein</fullName>
    </recommendedName>
</protein>
<comment type="caution">
    <text evidence="2">The sequence shown here is derived from an EMBL/GenBank/DDBJ whole genome shotgun (WGS) entry which is preliminary data.</text>
</comment>
<feature type="signal peptide" evidence="1">
    <location>
        <begin position="1"/>
        <end position="25"/>
    </location>
</feature>
<evidence type="ECO:0000313" key="3">
    <source>
        <dbReference type="Proteomes" id="UP000613030"/>
    </source>
</evidence>
<evidence type="ECO:0000313" key="2">
    <source>
        <dbReference type="EMBL" id="MBL0739598.1"/>
    </source>
</evidence>
<evidence type="ECO:0000256" key="1">
    <source>
        <dbReference type="SAM" id="SignalP"/>
    </source>
</evidence>
<accession>A0ABS1KJS0</accession>
<organism evidence="2 3">
    <name type="scientific">Chryseolinea lacunae</name>
    <dbReference type="NCBI Taxonomy" id="2801331"/>
    <lineage>
        <taxon>Bacteria</taxon>
        <taxon>Pseudomonadati</taxon>
        <taxon>Bacteroidota</taxon>
        <taxon>Cytophagia</taxon>
        <taxon>Cytophagales</taxon>
        <taxon>Fulvivirgaceae</taxon>
        <taxon>Chryseolinea</taxon>
    </lineage>
</organism>
<sequence length="188" mass="20970">MRTGSRIWRGFLCGICLLGATGLFAQTNDTTSNRPFVRYWTKPLFIPKLGAGFQDRAFAEIGIQWHSIYKHPLTLVSKGPYCTVDLFIKDNNALIGPKVGYEFTAGLVGVAADVTYFMDHSGEGGVHNAWVATPKIGLSILGFANLFYGYSIPLGEELNNVSRNRFSLVFNLNTYYFDLKDAPRKRSK</sequence>
<feature type="chain" id="PRO_5047289493" description="DUF3575 domain-containing protein" evidence="1">
    <location>
        <begin position="26"/>
        <end position="188"/>
    </location>
</feature>
<keyword evidence="3" id="KW-1185">Reference proteome</keyword>
<name>A0ABS1KJS0_9BACT</name>
<reference evidence="2 3" key="1">
    <citation type="submission" date="2021-01" db="EMBL/GenBank/DDBJ databases">
        <title>Chryseolinea sp. Jin1 Genome sequencing and assembly.</title>
        <authorList>
            <person name="Kim I."/>
        </authorList>
    </citation>
    <scope>NUCLEOTIDE SEQUENCE [LARGE SCALE GENOMIC DNA]</scope>
    <source>
        <strain evidence="2 3">Jin1</strain>
    </source>
</reference>
<proteinExistence type="predicted"/>